<accession>A0ABQ3D950</accession>
<reference evidence="4" key="1">
    <citation type="journal article" date="2019" name="Int. J. Syst. Evol. Microbiol.">
        <title>The Global Catalogue of Microorganisms (GCM) 10K type strain sequencing project: providing services to taxonomists for standard genome sequencing and annotation.</title>
        <authorList>
            <consortium name="The Broad Institute Genomics Platform"/>
            <consortium name="The Broad Institute Genome Sequencing Center for Infectious Disease"/>
            <person name="Wu L."/>
            <person name="Ma J."/>
        </authorList>
    </citation>
    <scope>NUCLEOTIDE SEQUENCE [LARGE SCALE GENOMIC DNA]</scope>
    <source>
        <strain evidence="4">KCTC 32465</strain>
    </source>
</reference>
<dbReference type="InterPro" id="IPR013538">
    <property type="entry name" value="ASHA1/2-like_C"/>
</dbReference>
<dbReference type="CDD" id="cd07814">
    <property type="entry name" value="SRPBCC_CalC_Aha1-like"/>
    <property type="match status" value="1"/>
</dbReference>
<gene>
    <name evidence="3" type="ORF">GCM10008927_26050</name>
</gene>
<dbReference type="InterPro" id="IPR023393">
    <property type="entry name" value="START-like_dom_sf"/>
</dbReference>
<dbReference type="Gene3D" id="3.30.530.20">
    <property type="match status" value="1"/>
</dbReference>
<dbReference type="Pfam" id="PF08327">
    <property type="entry name" value="AHSA1"/>
    <property type="match status" value="1"/>
</dbReference>
<evidence type="ECO:0000313" key="4">
    <source>
        <dbReference type="Proteomes" id="UP000634455"/>
    </source>
</evidence>
<dbReference type="RefSeq" id="WP_189641176.1">
    <property type="nucleotide sequence ID" value="NZ_BMZF01000009.1"/>
</dbReference>
<dbReference type="EMBL" id="BMZF01000009">
    <property type="protein sequence ID" value="GHA59309.1"/>
    <property type="molecule type" value="Genomic_DNA"/>
</dbReference>
<dbReference type="SUPFAM" id="SSF55961">
    <property type="entry name" value="Bet v1-like"/>
    <property type="match status" value="1"/>
</dbReference>
<evidence type="ECO:0000313" key="3">
    <source>
        <dbReference type="EMBL" id="GHA59309.1"/>
    </source>
</evidence>
<keyword evidence="4" id="KW-1185">Reference proteome</keyword>
<dbReference type="Proteomes" id="UP000634455">
    <property type="component" value="Unassembled WGS sequence"/>
</dbReference>
<protein>
    <submittedName>
        <fullName evidence="3">Activator of HSP90 ATPase</fullName>
    </submittedName>
</protein>
<evidence type="ECO:0000256" key="1">
    <source>
        <dbReference type="ARBA" id="ARBA00006817"/>
    </source>
</evidence>
<name>A0ABQ3D950_9RHOB</name>
<organism evidence="3 4">
    <name type="scientific">Paramylibacter ulvae</name>
    <dbReference type="NCBI Taxonomy" id="1651968"/>
    <lineage>
        <taxon>Bacteria</taxon>
        <taxon>Pseudomonadati</taxon>
        <taxon>Pseudomonadota</taxon>
        <taxon>Alphaproteobacteria</taxon>
        <taxon>Rhodobacterales</taxon>
        <taxon>Paracoccaceae</taxon>
        <taxon>Paramylibacter</taxon>
    </lineage>
</organism>
<evidence type="ECO:0000259" key="2">
    <source>
        <dbReference type="Pfam" id="PF08327"/>
    </source>
</evidence>
<comment type="similarity">
    <text evidence="1">Belongs to the AHA1 family.</text>
</comment>
<feature type="domain" description="Activator of Hsp90 ATPase homologue 1/2-like C-terminal" evidence="2">
    <location>
        <begin position="13"/>
        <end position="142"/>
    </location>
</feature>
<proteinExistence type="inferred from homology"/>
<sequence>MKPLIITKNFPISPITVYDYITRPEHLLKWWGPENMTCPEFELDLTQSGKWVTVMENAQGQKFKVSGVVKKVSPPRYVEFTWAWHNDQDQRGHESVVRMDVKDDGVGGTNFTLTHSGLADDESAQNHNQGWTSSLRKLDAMAGQTQEEQHV</sequence>
<comment type="caution">
    <text evidence="3">The sequence shown here is derived from an EMBL/GenBank/DDBJ whole genome shotgun (WGS) entry which is preliminary data.</text>
</comment>